<dbReference type="AlphaFoldDB" id="A0A9P4WP89"/>
<keyword evidence="4" id="KW-1185">Reference proteome</keyword>
<evidence type="ECO:0000256" key="1">
    <source>
        <dbReference type="SAM" id="MobiDB-lite"/>
    </source>
</evidence>
<feature type="compositionally biased region" description="Low complexity" evidence="1">
    <location>
        <begin position="94"/>
        <end position="104"/>
    </location>
</feature>
<dbReference type="InterPro" id="IPR013653">
    <property type="entry name" value="GCN5-like_dom"/>
</dbReference>
<dbReference type="InterPro" id="IPR016181">
    <property type="entry name" value="Acyl_CoA_acyltransferase"/>
</dbReference>
<organism evidence="3 4">
    <name type="scientific">Didymella heteroderae</name>
    <dbReference type="NCBI Taxonomy" id="1769908"/>
    <lineage>
        <taxon>Eukaryota</taxon>
        <taxon>Fungi</taxon>
        <taxon>Dikarya</taxon>
        <taxon>Ascomycota</taxon>
        <taxon>Pezizomycotina</taxon>
        <taxon>Dothideomycetes</taxon>
        <taxon>Pleosporomycetidae</taxon>
        <taxon>Pleosporales</taxon>
        <taxon>Pleosporineae</taxon>
        <taxon>Didymellaceae</taxon>
        <taxon>Didymella</taxon>
    </lineage>
</organism>
<dbReference type="SUPFAM" id="SSF55729">
    <property type="entry name" value="Acyl-CoA N-acyltransferases (Nat)"/>
    <property type="match status" value="1"/>
</dbReference>
<accession>A0A9P4WP89</accession>
<dbReference type="Pfam" id="PF08445">
    <property type="entry name" value="FR47"/>
    <property type="match status" value="1"/>
</dbReference>
<dbReference type="OrthoDB" id="61870at2759"/>
<dbReference type="PANTHER" id="PTHR20958:SF6">
    <property type="entry name" value="GLYCINE N-ACYLTRANSFERASE-LIKE PROTEIN"/>
    <property type="match status" value="1"/>
</dbReference>
<reference evidence="3" key="1">
    <citation type="submission" date="2019-04" db="EMBL/GenBank/DDBJ databases">
        <title>Sequencing of skin fungus with MAO and IRED activity.</title>
        <authorList>
            <person name="Marsaioli A.J."/>
            <person name="Bonatto J.M.C."/>
            <person name="Reis Junior O."/>
        </authorList>
    </citation>
    <scope>NUCLEOTIDE SEQUENCE</scope>
    <source>
        <strain evidence="3">28M1</strain>
    </source>
</reference>
<name>A0A9P4WP89_9PLEO</name>
<dbReference type="InterPro" id="IPR053225">
    <property type="entry name" value="Acyl-CoA_N-acyltransferase"/>
</dbReference>
<evidence type="ECO:0000313" key="3">
    <source>
        <dbReference type="EMBL" id="KAF3038509.1"/>
    </source>
</evidence>
<comment type="caution">
    <text evidence="3">The sequence shown here is derived from an EMBL/GenBank/DDBJ whole genome shotgun (WGS) entry which is preliminary data.</text>
</comment>
<gene>
    <name evidence="3" type="ORF">E8E12_006737</name>
</gene>
<dbReference type="Gene3D" id="3.40.630.30">
    <property type="match status" value="1"/>
</dbReference>
<evidence type="ECO:0000313" key="4">
    <source>
        <dbReference type="Proteomes" id="UP000758155"/>
    </source>
</evidence>
<sequence>MEVYEHSTTSSILQRALKSALPYSINLVYRTQHKSQSEHAHILSTIPASATEVTKCWAAAYIDRSTRPGTELWLFARGEDPDHAIEEQGISNGTSDPAPSSSTSTQAFCPQCKLAVLSLLDYMSTLPTPPIHPDELPSLELAKQHEKEHPKSGPGIVYELSPGTYMRHLLWPGVVTLGACHEALVAICRSAGILREEFPGANAVLNKFLFKIEDLPLVKALPEGLRWGAMRPQDIPTVQARTSIPRATRTLLSLASKGVFEEATDRPVAWTFLGLDGSLTTLHTEAEWRGKGIAKSVAAGIVGECAPGLAVDERGTAWSHADVYVDNKQSESVCRSLGGRAMWQHYWVRIDLSKAGSLARAS</sequence>
<protein>
    <recommendedName>
        <fullName evidence="2">GCN5-related N-acetyltransferase Rv2170-like domain-containing protein</fullName>
    </recommendedName>
</protein>
<feature type="domain" description="GCN5-related N-acetyltransferase Rv2170-like" evidence="2">
    <location>
        <begin position="258"/>
        <end position="348"/>
    </location>
</feature>
<dbReference type="EMBL" id="SWKV01000036">
    <property type="protein sequence ID" value="KAF3038509.1"/>
    <property type="molecule type" value="Genomic_DNA"/>
</dbReference>
<dbReference type="GO" id="GO:0016747">
    <property type="term" value="F:acyltransferase activity, transferring groups other than amino-acyl groups"/>
    <property type="evidence" value="ECO:0007669"/>
    <property type="project" value="InterPro"/>
</dbReference>
<dbReference type="PANTHER" id="PTHR20958">
    <property type="entry name" value="GLYCINE N-ACYLTRANSFERASE-LIKE PROTEIN"/>
    <property type="match status" value="1"/>
</dbReference>
<evidence type="ECO:0000259" key="2">
    <source>
        <dbReference type="Pfam" id="PF08445"/>
    </source>
</evidence>
<dbReference type="Proteomes" id="UP000758155">
    <property type="component" value="Unassembled WGS sequence"/>
</dbReference>
<proteinExistence type="predicted"/>
<feature type="region of interest" description="Disordered" evidence="1">
    <location>
        <begin position="85"/>
        <end position="104"/>
    </location>
</feature>